<evidence type="ECO:0000313" key="6">
    <source>
        <dbReference type="Proteomes" id="UP001161325"/>
    </source>
</evidence>
<comment type="cofactor">
    <cofactor evidence="4">
        <name>Mg(2+)</name>
        <dbReference type="ChEBI" id="CHEBI:18420"/>
    </cofactor>
</comment>
<dbReference type="Proteomes" id="UP001161325">
    <property type="component" value="Unassembled WGS sequence"/>
</dbReference>
<dbReference type="PANTHER" id="PTHR43768">
    <property type="entry name" value="TREHALOSE 6-PHOSPHATE PHOSPHATASE"/>
    <property type="match status" value="1"/>
</dbReference>
<dbReference type="InterPro" id="IPR003337">
    <property type="entry name" value="Trehalose_PPase"/>
</dbReference>
<keyword evidence="4" id="KW-0479">Metal-binding</keyword>
<dbReference type="Pfam" id="PF02358">
    <property type="entry name" value="Trehalose_PPase"/>
    <property type="match status" value="1"/>
</dbReference>
<dbReference type="NCBIfam" id="TIGR01484">
    <property type="entry name" value="HAD-SF-IIB"/>
    <property type="match status" value="1"/>
</dbReference>
<evidence type="ECO:0000256" key="4">
    <source>
        <dbReference type="RuleBase" id="RU361117"/>
    </source>
</evidence>
<comment type="function">
    <text evidence="4">Removes the phosphate from trehalose 6-phosphate to produce free trehalose.</text>
</comment>
<dbReference type="AlphaFoldDB" id="A0AA37QDV5"/>
<evidence type="ECO:0000256" key="1">
    <source>
        <dbReference type="ARBA" id="ARBA00005199"/>
    </source>
</evidence>
<protein>
    <recommendedName>
        <fullName evidence="4">Trehalose 6-phosphate phosphatase</fullName>
        <ecNumber evidence="4">3.1.3.12</ecNumber>
    </recommendedName>
</protein>
<keyword evidence="3 4" id="KW-0378">Hydrolase</keyword>
<dbReference type="GO" id="GO:0046872">
    <property type="term" value="F:metal ion binding"/>
    <property type="evidence" value="ECO:0007669"/>
    <property type="project" value="UniProtKB-KW"/>
</dbReference>
<dbReference type="EC" id="3.1.3.12" evidence="4"/>
<comment type="catalytic activity">
    <reaction evidence="4">
        <text>alpha,alpha-trehalose 6-phosphate + H2O = alpha,alpha-trehalose + phosphate</text>
        <dbReference type="Rhea" id="RHEA:23420"/>
        <dbReference type="ChEBI" id="CHEBI:15377"/>
        <dbReference type="ChEBI" id="CHEBI:16551"/>
        <dbReference type="ChEBI" id="CHEBI:43474"/>
        <dbReference type="ChEBI" id="CHEBI:58429"/>
        <dbReference type="EC" id="3.1.3.12"/>
    </reaction>
</comment>
<reference evidence="5" key="1">
    <citation type="submission" date="2022-08" db="EMBL/GenBank/DDBJ databases">
        <title>Draft genome sequencing of Roseisolibacter agri AW1220.</title>
        <authorList>
            <person name="Tobiishi Y."/>
            <person name="Tonouchi A."/>
        </authorList>
    </citation>
    <scope>NUCLEOTIDE SEQUENCE</scope>
    <source>
        <strain evidence="5">AW1220</strain>
    </source>
</reference>
<dbReference type="EMBL" id="BRXS01000005">
    <property type="protein sequence ID" value="GLC27081.1"/>
    <property type="molecule type" value="Genomic_DNA"/>
</dbReference>
<dbReference type="NCBIfam" id="TIGR00685">
    <property type="entry name" value="T6PP"/>
    <property type="match status" value="1"/>
</dbReference>
<dbReference type="InterPro" id="IPR036412">
    <property type="entry name" value="HAD-like_sf"/>
</dbReference>
<keyword evidence="4" id="KW-0460">Magnesium</keyword>
<dbReference type="InterPro" id="IPR023214">
    <property type="entry name" value="HAD_sf"/>
</dbReference>
<dbReference type="GO" id="GO:0004805">
    <property type="term" value="F:trehalose-phosphatase activity"/>
    <property type="evidence" value="ECO:0007669"/>
    <property type="project" value="UniProtKB-EC"/>
</dbReference>
<comment type="pathway">
    <text evidence="1 4">Glycan biosynthesis; trehalose biosynthesis.</text>
</comment>
<gene>
    <name evidence="5" type="ORF">rosag_35940</name>
</gene>
<dbReference type="SUPFAM" id="SSF56784">
    <property type="entry name" value="HAD-like"/>
    <property type="match status" value="1"/>
</dbReference>
<accession>A0AA37QDV5</accession>
<dbReference type="PANTHER" id="PTHR43768:SF3">
    <property type="entry name" value="TREHALOSE 6-PHOSPHATE PHOSPHATASE"/>
    <property type="match status" value="1"/>
</dbReference>
<organism evidence="5 6">
    <name type="scientific">Roseisolibacter agri</name>
    <dbReference type="NCBI Taxonomy" id="2014610"/>
    <lineage>
        <taxon>Bacteria</taxon>
        <taxon>Pseudomonadati</taxon>
        <taxon>Gemmatimonadota</taxon>
        <taxon>Gemmatimonadia</taxon>
        <taxon>Gemmatimonadales</taxon>
        <taxon>Gemmatimonadaceae</taxon>
        <taxon>Roseisolibacter</taxon>
    </lineage>
</organism>
<dbReference type="InterPro" id="IPR006379">
    <property type="entry name" value="HAD-SF_hydro_IIB"/>
</dbReference>
<dbReference type="InterPro" id="IPR044651">
    <property type="entry name" value="OTSB-like"/>
</dbReference>
<comment type="similarity">
    <text evidence="2 4">Belongs to the trehalose phosphatase family.</text>
</comment>
<dbReference type="GO" id="GO:0005992">
    <property type="term" value="P:trehalose biosynthetic process"/>
    <property type="evidence" value="ECO:0007669"/>
    <property type="project" value="InterPro"/>
</dbReference>
<dbReference type="Gene3D" id="3.40.50.1000">
    <property type="entry name" value="HAD superfamily/HAD-like"/>
    <property type="match status" value="1"/>
</dbReference>
<sequence length="270" mass="28008">MSAPTAALAAAFGEHALQRVAAASPLLALFDIDGTLAPLAPRPQDARVPEDARRALARLAAAPGVYVGLVTGRGADDGARLVGLPGLWVVGNHGVETVDPDGTRHIAPEVLPFAERVARAADALAGPVAAVPGALLEDKTWSLSVHWRLADPASVPALAAAVHAAAAQEGLRVHEGKMIHEVKIDAEVDKGTASLALARRLGALGPEGLVLFIGDDRTDEDAFRRLRGASAHALTIRVGTAEQETHAAWRVDAPTDVHALLDRLLALRGA</sequence>
<dbReference type="Gene3D" id="3.30.70.1020">
    <property type="entry name" value="Trehalose-6-phosphate phosphatase related protein, domain 2"/>
    <property type="match status" value="1"/>
</dbReference>
<name>A0AA37QDV5_9BACT</name>
<comment type="caution">
    <text evidence="5">The sequence shown here is derived from an EMBL/GenBank/DDBJ whole genome shotgun (WGS) entry which is preliminary data.</text>
</comment>
<dbReference type="RefSeq" id="WP_284351527.1">
    <property type="nucleotide sequence ID" value="NZ_BRXS01000005.1"/>
</dbReference>
<evidence type="ECO:0000313" key="5">
    <source>
        <dbReference type="EMBL" id="GLC27081.1"/>
    </source>
</evidence>
<proteinExistence type="inferred from homology"/>
<evidence type="ECO:0000256" key="3">
    <source>
        <dbReference type="ARBA" id="ARBA00022801"/>
    </source>
</evidence>
<keyword evidence="6" id="KW-1185">Reference proteome</keyword>
<evidence type="ECO:0000256" key="2">
    <source>
        <dbReference type="ARBA" id="ARBA00008770"/>
    </source>
</evidence>